<keyword evidence="5" id="KW-1185">Reference proteome</keyword>
<dbReference type="PANTHER" id="PTHR15427:SF21">
    <property type="entry name" value="COMPLEMENT C1Q AND TUMOR NECROSIS FACTOR-RELATED PROTEIN 9A"/>
    <property type="match status" value="1"/>
</dbReference>
<keyword evidence="2" id="KW-0964">Secreted</keyword>
<dbReference type="InterPro" id="IPR008983">
    <property type="entry name" value="Tumour_necrosis_fac-like_dom"/>
</dbReference>
<dbReference type="EMBL" id="JAIPUX010005290">
    <property type="protein sequence ID" value="KAH0616953.1"/>
    <property type="molecule type" value="Genomic_DNA"/>
</dbReference>
<evidence type="ECO:0000259" key="3">
    <source>
        <dbReference type="SMART" id="SM00110"/>
    </source>
</evidence>
<dbReference type="Gene3D" id="2.60.120.40">
    <property type="match status" value="1"/>
</dbReference>
<evidence type="ECO:0000256" key="1">
    <source>
        <dbReference type="ARBA" id="ARBA00004613"/>
    </source>
</evidence>
<reference evidence="4 5" key="1">
    <citation type="journal article" date="2022" name="Gigascience">
        <title>A chromosome-level genome assembly and annotation of the desert horned lizard, Phrynosoma platyrhinos, provides insight into chromosomal rearrangements among reptiles.</title>
        <authorList>
            <person name="Koochekian N."/>
            <person name="Ascanio A."/>
            <person name="Farleigh K."/>
            <person name="Card D.C."/>
            <person name="Schield D.R."/>
            <person name="Castoe T.A."/>
            <person name="Jezkova T."/>
        </authorList>
    </citation>
    <scope>NUCLEOTIDE SEQUENCE [LARGE SCALE GENOMIC DNA]</scope>
    <source>
        <strain evidence="4">NK-2021</strain>
    </source>
</reference>
<sequence>MVRFRLGEISLVSHKQQQSELKIQVENCSGKKIIQHLICLLRFTTSSTMNTYQISGVYFFGYNMKTNKNSNIMLVKNGKPVMGSYQITPAGYENMSGSTILRLEKGDKVRLEVKSDNNGITQTSYFWGYLLFVL</sequence>
<accession>A0ABQ7SHY0</accession>
<comment type="subcellular location">
    <subcellularLocation>
        <location evidence="1">Secreted</location>
    </subcellularLocation>
</comment>
<evidence type="ECO:0000313" key="4">
    <source>
        <dbReference type="EMBL" id="KAH0616953.1"/>
    </source>
</evidence>
<evidence type="ECO:0000256" key="2">
    <source>
        <dbReference type="ARBA" id="ARBA00022525"/>
    </source>
</evidence>
<dbReference type="InterPro" id="IPR001073">
    <property type="entry name" value="C1q_dom"/>
</dbReference>
<feature type="domain" description="C1q" evidence="3">
    <location>
        <begin position="27"/>
        <end position="134"/>
    </location>
</feature>
<protein>
    <recommendedName>
        <fullName evidence="3">C1q domain-containing protein</fullName>
    </recommendedName>
</protein>
<organism evidence="4 5">
    <name type="scientific">Phrynosoma platyrhinos</name>
    <name type="common">Desert horned lizard</name>
    <dbReference type="NCBI Taxonomy" id="52577"/>
    <lineage>
        <taxon>Eukaryota</taxon>
        <taxon>Metazoa</taxon>
        <taxon>Chordata</taxon>
        <taxon>Craniata</taxon>
        <taxon>Vertebrata</taxon>
        <taxon>Euteleostomi</taxon>
        <taxon>Lepidosauria</taxon>
        <taxon>Squamata</taxon>
        <taxon>Bifurcata</taxon>
        <taxon>Unidentata</taxon>
        <taxon>Episquamata</taxon>
        <taxon>Toxicofera</taxon>
        <taxon>Iguania</taxon>
        <taxon>Phrynosomatidae</taxon>
        <taxon>Phrynosomatinae</taxon>
        <taxon>Phrynosoma</taxon>
    </lineage>
</organism>
<name>A0ABQ7SHY0_PHRPL</name>
<dbReference type="Proteomes" id="UP000826234">
    <property type="component" value="Unassembled WGS sequence"/>
</dbReference>
<evidence type="ECO:0000313" key="5">
    <source>
        <dbReference type="Proteomes" id="UP000826234"/>
    </source>
</evidence>
<dbReference type="SMART" id="SM00110">
    <property type="entry name" value="C1Q"/>
    <property type="match status" value="1"/>
</dbReference>
<dbReference type="PRINTS" id="PR00007">
    <property type="entry name" value="COMPLEMNTC1Q"/>
</dbReference>
<dbReference type="SUPFAM" id="SSF49842">
    <property type="entry name" value="TNF-like"/>
    <property type="match status" value="1"/>
</dbReference>
<comment type="caution">
    <text evidence="4">The sequence shown here is derived from an EMBL/GenBank/DDBJ whole genome shotgun (WGS) entry which is preliminary data.</text>
</comment>
<gene>
    <name evidence="4" type="ORF">JD844_028461</name>
</gene>
<dbReference type="PANTHER" id="PTHR15427">
    <property type="entry name" value="EMILIN ELASTIN MICROFIBRIL INTERFACE-LOCATED PROTEIN ELASTIN MICROFIBRIL INTERFACER"/>
    <property type="match status" value="1"/>
</dbReference>
<dbReference type="InterPro" id="IPR050392">
    <property type="entry name" value="Collagen/C1q_domain"/>
</dbReference>
<proteinExistence type="predicted"/>
<dbReference type="Pfam" id="PF00386">
    <property type="entry name" value="C1q"/>
    <property type="match status" value="1"/>
</dbReference>